<dbReference type="EMBL" id="MU154363">
    <property type="protein sequence ID" value="KAF9439422.1"/>
    <property type="molecule type" value="Genomic_DNA"/>
</dbReference>
<organism evidence="2 3">
    <name type="scientific">Macrolepiota fuliginosa MF-IS2</name>
    <dbReference type="NCBI Taxonomy" id="1400762"/>
    <lineage>
        <taxon>Eukaryota</taxon>
        <taxon>Fungi</taxon>
        <taxon>Dikarya</taxon>
        <taxon>Basidiomycota</taxon>
        <taxon>Agaricomycotina</taxon>
        <taxon>Agaricomycetes</taxon>
        <taxon>Agaricomycetidae</taxon>
        <taxon>Agaricales</taxon>
        <taxon>Agaricineae</taxon>
        <taxon>Agaricaceae</taxon>
        <taxon>Macrolepiota</taxon>
    </lineage>
</organism>
<accession>A0A9P5WXD2</accession>
<dbReference type="OrthoDB" id="3366231at2759"/>
<evidence type="ECO:0000313" key="2">
    <source>
        <dbReference type="EMBL" id="KAF9439422.1"/>
    </source>
</evidence>
<keyword evidence="3" id="KW-1185">Reference proteome</keyword>
<dbReference type="Pfam" id="PF14214">
    <property type="entry name" value="Helitron_like_N"/>
    <property type="match status" value="1"/>
</dbReference>
<evidence type="ECO:0000313" key="3">
    <source>
        <dbReference type="Proteomes" id="UP000807342"/>
    </source>
</evidence>
<dbReference type="InterPro" id="IPR025476">
    <property type="entry name" value="Helitron_helicase-like"/>
</dbReference>
<protein>
    <recommendedName>
        <fullName evidence="1">Helitron helicase-like domain-containing protein</fullName>
    </recommendedName>
</protein>
<dbReference type="AlphaFoldDB" id="A0A9P5WXD2"/>
<name>A0A9P5WXD2_9AGAR</name>
<reference evidence="2" key="1">
    <citation type="submission" date="2020-11" db="EMBL/GenBank/DDBJ databases">
        <authorList>
            <consortium name="DOE Joint Genome Institute"/>
            <person name="Ahrendt S."/>
            <person name="Riley R."/>
            <person name="Andreopoulos W."/>
            <person name="Labutti K."/>
            <person name="Pangilinan J."/>
            <person name="Ruiz-Duenas F.J."/>
            <person name="Barrasa J.M."/>
            <person name="Sanchez-Garcia M."/>
            <person name="Camarero S."/>
            <person name="Miyauchi S."/>
            <person name="Serrano A."/>
            <person name="Linde D."/>
            <person name="Babiker R."/>
            <person name="Drula E."/>
            <person name="Ayuso-Fernandez I."/>
            <person name="Pacheco R."/>
            <person name="Padilla G."/>
            <person name="Ferreira P."/>
            <person name="Barriuso J."/>
            <person name="Kellner H."/>
            <person name="Castanera R."/>
            <person name="Alfaro M."/>
            <person name="Ramirez L."/>
            <person name="Pisabarro A.G."/>
            <person name="Kuo A."/>
            <person name="Tritt A."/>
            <person name="Lipzen A."/>
            <person name="He G."/>
            <person name="Yan M."/>
            <person name="Ng V."/>
            <person name="Cullen D."/>
            <person name="Martin F."/>
            <person name="Rosso M.-N."/>
            <person name="Henrissat B."/>
            <person name="Hibbett D."/>
            <person name="Martinez A.T."/>
            <person name="Grigoriev I.V."/>
        </authorList>
    </citation>
    <scope>NUCLEOTIDE SEQUENCE</scope>
    <source>
        <strain evidence="2">MF-IS2</strain>
    </source>
</reference>
<dbReference type="Proteomes" id="UP000807342">
    <property type="component" value="Unassembled WGS sequence"/>
</dbReference>
<feature type="domain" description="Helitron helicase-like" evidence="1">
    <location>
        <begin position="1"/>
        <end position="94"/>
    </location>
</feature>
<comment type="caution">
    <text evidence="2">The sequence shown here is derived from an EMBL/GenBank/DDBJ whole genome shotgun (WGS) entry which is preliminary data.</text>
</comment>
<sequence length="102" mass="11429">VILLSSHAGSNCYMNQLFQDSMAICQVNGNKPDLFITITANPKWPEITENLLEEQTASDRPDLVARVFEEKNALLNDVKKGKIFGDINEIVLRVQLSQIPKS</sequence>
<evidence type="ECO:0000259" key="1">
    <source>
        <dbReference type="Pfam" id="PF14214"/>
    </source>
</evidence>
<feature type="non-terminal residue" evidence="2">
    <location>
        <position position="1"/>
    </location>
</feature>
<proteinExistence type="predicted"/>
<gene>
    <name evidence="2" type="ORF">P691DRAFT_690815</name>
</gene>